<organism evidence="1 2">
    <name type="scientific">Sporormia fimetaria CBS 119925</name>
    <dbReference type="NCBI Taxonomy" id="1340428"/>
    <lineage>
        <taxon>Eukaryota</taxon>
        <taxon>Fungi</taxon>
        <taxon>Dikarya</taxon>
        <taxon>Ascomycota</taxon>
        <taxon>Pezizomycotina</taxon>
        <taxon>Dothideomycetes</taxon>
        <taxon>Pleosporomycetidae</taxon>
        <taxon>Pleosporales</taxon>
        <taxon>Sporormiaceae</taxon>
        <taxon>Sporormia</taxon>
    </lineage>
</organism>
<sequence length="670" mass="74959">MASDDILAQVSDLTTWFENNGGRLNPDVEIAHNAASGFHMRAKRQLHAPFDVITCPLNLSLSVLNIKPDQTWVRCVPSPLAACLDKLPLHVLTRLVLIEHLVLEEESDWYPYISLLPEVEDVVSALWSEDDCLEDTPLPQARRARRNELRKEWRQALSVMAAVGMAGTDTYKECDFDTFLWAAGILSSRSFTSSNIFPNEPSFPLLYPVLDIANHSVTTKARWICPQIANAQLFVEAPTETSHHSAAQPARTASQGPQPKDIALTLRLLDDVQAGEEVFNNYGPKANAELMLGYGFAIPDNPVDQVPLSVRLPESLINTFSEEQLPFGIQRSPLDDTGGGLRARNNLLGRYPCTIPCFQGFPPSVVFASYVTALRLRSIEEHPPKARDIPGRVVLTTLLVLYQTIQDKCVSFSKSLNHVTTLETGGNDYAHQHALTYLRGQSRICDSIRRELKGVLERLRFREAAEGQRPTVVTLTDALTSFSETLPHLYSGFTEGCQRVLGLKVEDPTELALSGQERKVWALLLVAFWHGTKSSEAENIISHWTKDLLCTHPYPSNPGSCDLVPTDWNNILSQLCRLSGTFWASIPEGDRRDVFGWAFDVVNCEVFRMPGIVDDQQVVRLCVYMRPWHEDSADEHWMFEEVEVSLDNTRPDVMVSPLRFDHDSGDDGAA</sequence>
<dbReference type="PANTHER" id="PTHR13271:SF137">
    <property type="entry name" value="SET DOMAIN-CONTAINING PROTEIN"/>
    <property type="match status" value="1"/>
</dbReference>
<dbReference type="AlphaFoldDB" id="A0A6A6VJN3"/>
<dbReference type="SUPFAM" id="SSF82199">
    <property type="entry name" value="SET domain"/>
    <property type="match status" value="1"/>
</dbReference>
<dbReference type="InterPro" id="IPR050600">
    <property type="entry name" value="SETD3_SETD6_MTase"/>
</dbReference>
<dbReference type="OrthoDB" id="42889at2759"/>
<dbReference type="EMBL" id="MU006566">
    <property type="protein sequence ID" value="KAF2749411.1"/>
    <property type="molecule type" value="Genomic_DNA"/>
</dbReference>
<protein>
    <submittedName>
        <fullName evidence="1">SET domain-containing protein</fullName>
    </submittedName>
</protein>
<dbReference type="InterPro" id="IPR046341">
    <property type="entry name" value="SET_dom_sf"/>
</dbReference>
<dbReference type="GO" id="GO:0016279">
    <property type="term" value="F:protein-lysine N-methyltransferase activity"/>
    <property type="evidence" value="ECO:0007669"/>
    <property type="project" value="TreeGrafter"/>
</dbReference>
<evidence type="ECO:0000313" key="1">
    <source>
        <dbReference type="EMBL" id="KAF2749411.1"/>
    </source>
</evidence>
<proteinExistence type="predicted"/>
<dbReference type="PANTHER" id="PTHR13271">
    <property type="entry name" value="UNCHARACTERIZED PUTATIVE METHYLTRANSFERASE"/>
    <property type="match status" value="1"/>
</dbReference>
<accession>A0A6A6VJN3</accession>
<reference evidence="1" key="1">
    <citation type="journal article" date="2020" name="Stud. Mycol.">
        <title>101 Dothideomycetes genomes: a test case for predicting lifestyles and emergence of pathogens.</title>
        <authorList>
            <person name="Haridas S."/>
            <person name="Albert R."/>
            <person name="Binder M."/>
            <person name="Bloem J."/>
            <person name="Labutti K."/>
            <person name="Salamov A."/>
            <person name="Andreopoulos B."/>
            <person name="Baker S."/>
            <person name="Barry K."/>
            <person name="Bills G."/>
            <person name="Bluhm B."/>
            <person name="Cannon C."/>
            <person name="Castanera R."/>
            <person name="Culley D."/>
            <person name="Daum C."/>
            <person name="Ezra D."/>
            <person name="Gonzalez J."/>
            <person name="Henrissat B."/>
            <person name="Kuo A."/>
            <person name="Liang C."/>
            <person name="Lipzen A."/>
            <person name="Lutzoni F."/>
            <person name="Magnuson J."/>
            <person name="Mondo S."/>
            <person name="Nolan M."/>
            <person name="Ohm R."/>
            <person name="Pangilinan J."/>
            <person name="Park H.-J."/>
            <person name="Ramirez L."/>
            <person name="Alfaro M."/>
            <person name="Sun H."/>
            <person name="Tritt A."/>
            <person name="Yoshinaga Y."/>
            <person name="Zwiers L.-H."/>
            <person name="Turgeon B."/>
            <person name="Goodwin S."/>
            <person name="Spatafora J."/>
            <person name="Crous P."/>
            <person name="Grigoriev I."/>
        </authorList>
    </citation>
    <scope>NUCLEOTIDE SEQUENCE</scope>
    <source>
        <strain evidence="1">CBS 119925</strain>
    </source>
</reference>
<name>A0A6A6VJN3_9PLEO</name>
<keyword evidence="2" id="KW-1185">Reference proteome</keyword>
<gene>
    <name evidence="1" type="ORF">M011DRAFT_465845</name>
</gene>
<dbReference type="Gene3D" id="3.90.1410.10">
    <property type="entry name" value="set domain protein methyltransferase, domain 1"/>
    <property type="match status" value="1"/>
</dbReference>
<dbReference type="Proteomes" id="UP000799440">
    <property type="component" value="Unassembled WGS sequence"/>
</dbReference>
<evidence type="ECO:0000313" key="2">
    <source>
        <dbReference type="Proteomes" id="UP000799440"/>
    </source>
</evidence>